<dbReference type="Pfam" id="PF08327">
    <property type="entry name" value="AHSA1"/>
    <property type="match status" value="1"/>
</dbReference>
<evidence type="ECO:0000313" key="3">
    <source>
        <dbReference type="EMBL" id="OPF19749.1"/>
    </source>
</evidence>
<organism evidence="3 4">
    <name type="scientific">Microcystis aeruginosa KW</name>
    <dbReference type="NCBI Taxonomy" id="1960155"/>
    <lineage>
        <taxon>Bacteria</taxon>
        <taxon>Bacillati</taxon>
        <taxon>Cyanobacteriota</taxon>
        <taxon>Cyanophyceae</taxon>
        <taxon>Oscillatoriophycideae</taxon>
        <taxon>Chroococcales</taxon>
        <taxon>Microcystaceae</taxon>
        <taxon>Microcystis</taxon>
    </lineage>
</organism>
<protein>
    <recommendedName>
        <fullName evidence="2">Activator of Hsp90 ATPase homologue 1/2-like C-terminal domain-containing protein</fullName>
    </recommendedName>
</protein>
<evidence type="ECO:0000313" key="4">
    <source>
        <dbReference type="Proteomes" id="UP000189835"/>
    </source>
</evidence>
<comment type="similarity">
    <text evidence="1">Belongs to the AHA1 family.</text>
</comment>
<dbReference type="SUPFAM" id="SSF55961">
    <property type="entry name" value="Bet v1-like"/>
    <property type="match status" value="2"/>
</dbReference>
<name>A0A1V4BYD3_MICAE</name>
<dbReference type="RefSeq" id="WP_079205713.1">
    <property type="nucleotide sequence ID" value="NZ_MVGR01000002.1"/>
</dbReference>
<evidence type="ECO:0000256" key="1">
    <source>
        <dbReference type="ARBA" id="ARBA00006817"/>
    </source>
</evidence>
<dbReference type="Gene3D" id="3.30.530.20">
    <property type="match status" value="2"/>
</dbReference>
<dbReference type="InterPro" id="IPR023393">
    <property type="entry name" value="START-like_dom_sf"/>
</dbReference>
<dbReference type="EMBL" id="MVGR01000002">
    <property type="protein sequence ID" value="OPF19749.1"/>
    <property type="molecule type" value="Genomic_DNA"/>
</dbReference>
<dbReference type="InterPro" id="IPR013538">
    <property type="entry name" value="ASHA1/2-like_C"/>
</dbReference>
<gene>
    <name evidence="3" type="ORF">B1L04_02905</name>
</gene>
<feature type="domain" description="Activator of Hsp90 ATPase homologue 1/2-like C-terminal" evidence="2">
    <location>
        <begin position="27"/>
        <end position="142"/>
    </location>
</feature>
<sequence>MIASASEARVGVSPDPSRVIVTLATSVSAAQVWQALTETSSVAMWFGSLTAELRPGSPARLDFGDGDFFTLDDIQLNPPYGLQYTWRFLGIGPKDAITWRIIPQDAGCLVTVSDDEPERALELSQDLQEGWLDFIQRLERFLTTGQVTRYDWRREFEASLELPDRLPDIWDSLFDTQEQAHWLPLADTPLASDAHFEIDDGLDPTRWQITEVLWNPPTSVQFQLSCPDWRQFTRCYLELFPRPQTTLLRVKHLGWEGISRNEQEAKRQRQRFSELWIKTLQQARQIVEPIQE</sequence>
<comment type="caution">
    <text evidence="3">The sequence shown here is derived from an EMBL/GenBank/DDBJ whole genome shotgun (WGS) entry which is preliminary data.</text>
</comment>
<dbReference type="AlphaFoldDB" id="A0A1V4BYD3"/>
<reference evidence="3 4" key="1">
    <citation type="submission" date="2017-02" db="EMBL/GenBank/DDBJ databases">
        <title>Genome sequence of Microcystis aeruginosa KW.</title>
        <authorList>
            <person name="Oh H.-M."/>
            <person name="Ahn C.-Y."/>
            <person name="Jeong H."/>
            <person name="Srivastava A."/>
            <person name="Lee H.-G."/>
            <person name="Kang S.-R."/>
        </authorList>
    </citation>
    <scope>NUCLEOTIDE SEQUENCE [LARGE SCALE GENOMIC DNA]</scope>
    <source>
        <strain evidence="3 4">KW</strain>
    </source>
</reference>
<evidence type="ECO:0000259" key="2">
    <source>
        <dbReference type="Pfam" id="PF08327"/>
    </source>
</evidence>
<proteinExistence type="inferred from homology"/>
<dbReference type="Proteomes" id="UP000189835">
    <property type="component" value="Unassembled WGS sequence"/>
</dbReference>
<accession>A0A1V4BYD3</accession>